<keyword evidence="10" id="KW-0028">Amino-acid biosynthesis</keyword>
<dbReference type="CDD" id="cd04905">
    <property type="entry name" value="ACT_CM-PDT"/>
    <property type="match status" value="1"/>
</dbReference>
<sequence>MDLTQLRQQIDEVDGQIVELFKTRMALVDGVARYKREHSIPVLHAGREEEVLDRAAKLAGPELAGASRVLFTTLMDVSKGSQYSQNLPPDSKLLSYRDRAKEPFVLPSAARVGCQGVMGAYSSIAARRMFPQPDLRFYRHFADVFDAVDQGEIDFGVLPIENSSAGSVGEVYDLMKAHDFSIAAALKLRIDHCLVAKDSMDIGKITKVYSHEQGINQCRRLFDEHPHLEPEVFSNTAAAAEFVSKSTDGTLAAISSKETAELYGLKILKENVQDNDFNFTRFIIITKDFVRTADADKISLSLVLPHRAGSLYHVITRFAVLGLNLTKLESRPIPGRDFEFRFYFDFEGSILDDKVLSLLHQLDQQLEYFSFLGNFHEHCR</sequence>
<dbReference type="PROSITE" id="PS51171">
    <property type="entry name" value="PREPHENATE_DEHYDR_3"/>
    <property type="match status" value="1"/>
</dbReference>
<comment type="pathway">
    <text evidence="4">Amino-acid biosynthesis; L-phenylalanine biosynthesis; phenylpyruvate from prephenate: step 1/1.</text>
</comment>
<dbReference type="InterPro" id="IPR045865">
    <property type="entry name" value="ACT-like_dom_sf"/>
</dbReference>
<comment type="catalytic activity">
    <reaction evidence="1">
        <text>chorismate = prephenate</text>
        <dbReference type="Rhea" id="RHEA:13897"/>
        <dbReference type="ChEBI" id="CHEBI:29748"/>
        <dbReference type="ChEBI" id="CHEBI:29934"/>
        <dbReference type="EC" id="5.4.99.5"/>
    </reaction>
</comment>
<dbReference type="InterPro" id="IPR002912">
    <property type="entry name" value="ACT_dom"/>
</dbReference>
<dbReference type="InterPro" id="IPR036979">
    <property type="entry name" value="CM_dom_sf"/>
</dbReference>
<evidence type="ECO:0000256" key="7">
    <source>
        <dbReference type="ARBA" id="ARBA00014401"/>
    </source>
</evidence>
<dbReference type="Pfam" id="PF01817">
    <property type="entry name" value="CM_2"/>
    <property type="match status" value="1"/>
</dbReference>
<dbReference type="PANTHER" id="PTHR21022:SF19">
    <property type="entry name" value="PREPHENATE DEHYDRATASE-RELATED"/>
    <property type="match status" value="1"/>
</dbReference>
<evidence type="ECO:0000313" key="24">
    <source>
        <dbReference type="Proteomes" id="UP000660861"/>
    </source>
</evidence>
<keyword evidence="9" id="KW-0963">Cytoplasm</keyword>
<feature type="domain" description="Prephenate dehydratase" evidence="21">
    <location>
        <begin position="111"/>
        <end position="287"/>
    </location>
</feature>
<dbReference type="SUPFAM" id="SSF55021">
    <property type="entry name" value="ACT-like"/>
    <property type="match status" value="1"/>
</dbReference>
<dbReference type="InterPro" id="IPR001086">
    <property type="entry name" value="Preph_deHydtase"/>
</dbReference>
<dbReference type="SMART" id="SM00830">
    <property type="entry name" value="CM_2"/>
    <property type="match status" value="1"/>
</dbReference>
<dbReference type="SUPFAM" id="SSF48600">
    <property type="entry name" value="Chorismate mutase II"/>
    <property type="match status" value="1"/>
</dbReference>
<feature type="domain" description="Chorismate mutase" evidence="20">
    <location>
        <begin position="1"/>
        <end position="86"/>
    </location>
</feature>
<comment type="function">
    <text evidence="2">Catalyzes the Claisen rearrangement of chorismate to prephenate and the decarboxylation/dehydration of prephenate to phenylpyruvate.</text>
</comment>
<evidence type="ECO:0000259" key="22">
    <source>
        <dbReference type="PROSITE" id="PS51671"/>
    </source>
</evidence>
<comment type="catalytic activity">
    <reaction evidence="18">
        <text>prephenate + H(+) = 3-phenylpyruvate + CO2 + H2O</text>
        <dbReference type="Rhea" id="RHEA:21648"/>
        <dbReference type="ChEBI" id="CHEBI:15377"/>
        <dbReference type="ChEBI" id="CHEBI:15378"/>
        <dbReference type="ChEBI" id="CHEBI:16526"/>
        <dbReference type="ChEBI" id="CHEBI:18005"/>
        <dbReference type="ChEBI" id="CHEBI:29934"/>
        <dbReference type="EC" id="4.2.1.51"/>
    </reaction>
</comment>
<protein>
    <recommendedName>
        <fullName evidence="7">Bifunctional chorismate mutase/prephenate dehydratase</fullName>
        <ecNumber evidence="6">4.2.1.51</ecNumber>
    </recommendedName>
    <alternativeName>
        <fullName evidence="17">Chorismate mutase-prephenate dehydratase</fullName>
    </alternativeName>
    <alternativeName>
        <fullName evidence="8">Prephenate dehydratase</fullName>
    </alternativeName>
    <alternativeName>
        <fullName evidence="16">p-protein</fullName>
    </alternativeName>
</protein>
<dbReference type="PANTHER" id="PTHR21022">
    <property type="entry name" value="PREPHENATE DEHYDRATASE P PROTEIN"/>
    <property type="match status" value="1"/>
</dbReference>
<dbReference type="EC" id="4.2.1.51" evidence="6"/>
<evidence type="ECO:0000256" key="13">
    <source>
        <dbReference type="ARBA" id="ARBA00023235"/>
    </source>
</evidence>
<feature type="domain" description="ACT" evidence="22">
    <location>
        <begin position="299"/>
        <end position="377"/>
    </location>
</feature>
<evidence type="ECO:0000256" key="14">
    <source>
        <dbReference type="ARBA" id="ARBA00023239"/>
    </source>
</evidence>
<evidence type="ECO:0000259" key="21">
    <source>
        <dbReference type="PROSITE" id="PS51171"/>
    </source>
</evidence>
<feature type="site" description="Essential for prephenate dehydratase activity" evidence="19">
    <location>
        <position position="280"/>
    </location>
</feature>
<dbReference type="InterPro" id="IPR002701">
    <property type="entry name" value="CM_II_prokaryot"/>
</dbReference>
<dbReference type="GO" id="GO:0046417">
    <property type="term" value="P:chorismate metabolic process"/>
    <property type="evidence" value="ECO:0007669"/>
    <property type="project" value="InterPro"/>
</dbReference>
<evidence type="ECO:0000256" key="2">
    <source>
        <dbReference type="ARBA" id="ARBA00002364"/>
    </source>
</evidence>
<dbReference type="Proteomes" id="UP000660861">
    <property type="component" value="Unassembled WGS sequence"/>
</dbReference>
<gene>
    <name evidence="23" type="ORF">H8709_09980</name>
</gene>
<evidence type="ECO:0000256" key="4">
    <source>
        <dbReference type="ARBA" id="ARBA00004741"/>
    </source>
</evidence>
<evidence type="ECO:0000256" key="8">
    <source>
        <dbReference type="ARBA" id="ARBA00021872"/>
    </source>
</evidence>
<evidence type="ECO:0000313" key="23">
    <source>
        <dbReference type="EMBL" id="MBC8571151.1"/>
    </source>
</evidence>
<evidence type="ECO:0000256" key="11">
    <source>
        <dbReference type="ARBA" id="ARBA00023141"/>
    </source>
</evidence>
<evidence type="ECO:0000256" key="10">
    <source>
        <dbReference type="ARBA" id="ARBA00022605"/>
    </source>
</evidence>
<keyword evidence="14" id="KW-0456">Lyase</keyword>
<dbReference type="RefSeq" id="WP_262398242.1">
    <property type="nucleotide sequence ID" value="NZ_JACRTC010000007.1"/>
</dbReference>
<dbReference type="InterPro" id="IPR018528">
    <property type="entry name" value="Preph_deHydtase_CS"/>
</dbReference>
<evidence type="ECO:0000256" key="1">
    <source>
        <dbReference type="ARBA" id="ARBA00000824"/>
    </source>
</evidence>
<evidence type="ECO:0000256" key="9">
    <source>
        <dbReference type="ARBA" id="ARBA00022490"/>
    </source>
</evidence>
<keyword evidence="12" id="KW-0584">Phenylalanine biosynthesis</keyword>
<keyword evidence="13" id="KW-0413">Isomerase</keyword>
<evidence type="ECO:0000256" key="12">
    <source>
        <dbReference type="ARBA" id="ARBA00023222"/>
    </source>
</evidence>
<organism evidence="23 24">
    <name type="scientific">Zongyangia hominis</name>
    <dbReference type="NCBI Taxonomy" id="2763677"/>
    <lineage>
        <taxon>Bacteria</taxon>
        <taxon>Bacillati</taxon>
        <taxon>Bacillota</taxon>
        <taxon>Clostridia</taxon>
        <taxon>Eubacteriales</taxon>
        <taxon>Oscillospiraceae</taxon>
        <taxon>Zongyangia</taxon>
    </lineage>
</organism>
<dbReference type="Pfam" id="PF00800">
    <property type="entry name" value="PDT"/>
    <property type="match status" value="1"/>
</dbReference>
<dbReference type="Gene3D" id="3.40.190.10">
    <property type="entry name" value="Periplasmic binding protein-like II"/>
    <property type="match status" value="2"/>
</dbReference>
<dbReference type="GO" id="GO:0004664">
    <property type="term" value="F:prephenate dehydratase activity"/>
    <property type="evidence" value="ECO:0007669"/>
    <property type="project" value="UniProtKB-EC"/>
</dbReference>
<accession>A0A926EG05</accession>
<dbReference type="GO" id="GO:0004106">
    <property type="term" value="F:chorismate mutase activity"/>
    <property type="evidence" value="ECO:0007669"/>
    <property type="project" value="UniProtKB-EC"/>
</dbReference>
<dbReference type="GO" id="GO:0005737">
    <property type="term" value="C:cytoplasm"/>
    <property type="evidence" value="ECO:0007669"/>
    <property type="project" value="UniProtKB-SubCell"/>
</dbReference>
<proteinExistence type="predicted"/>
<comment type="caution">
    <text evidence="23">The sequence shown here is derived from an EMBL/GenBank/DDBJ whole genome shotgun (WGS) entry which is preliminary data.</text>
</comment>
<comment type="subcellular location">
    <subcellularLocation>
        <location evidence="3">Cytoplasm</location>
    </subcellularLocation>
</comment>
<evidence type="ECO:0000256" key="6">
    <source>
        <dbReference type="ARBA" id="ARBA00013147"/>
    </source>
</evidence>
<dbReference type="InterPro" id="IPR036263">
    <property type="entry name" value="Chorismate_II_sf"/>
</dbReference>
<dbReference type="PROSITE" id="PS00858">
    <property type="entry name" value="PREPHENATE_DEHYDR_2"/>
    <property type="match status" value="1"/>
</dbReference>
<dbReference type="AlphaFoldDB" id="A0A926EG05"/>
<evidence type="ECO:0000256" key="5">
    <source>
        <dbReference type="ARBA" id="ARBA00004817"/>
    </source>
</evidence>
<name>A0A926EG05_9FIRM</name>
<evidence type="ECO:0000256" key="18">
    <source>
        <dbReference type="ARBA" id="ARBA00047848"/>
    </source>
</evidence>
<dbReference type="EMBL" id="JACRTC010000007">
    <property type="protein sequence ID" value="MBC8571151.1"/>
    <property type="molecule type" value="Genomic_DNA"/>
</dbReference>
<evidence type="ECO:0000256" key="16">
    <source>
        <dbReference type="ARBA" id="ARBA00031175"/>
    </source>
</evidence>
<dbReference type="PROSITE" id="PS51671">
    <property type="entry name" value="ACT"/>
    <property type="match status" value="1"/>
</dbReference>
<keyword evidence="15" id="KW-0511">Multifunctional enzyme</keyword>
<evidence type="ECO:0000256" key="3">
    <source>
        <dbReference type="ARBA" id="ARBA00004496"/>
    </source>
</evidence>
<dbReference type="PIRSF" id="PIRSF001500">
    <property type="entry name" value="Chor_mut_pdt_Ppr"/>
    <property type="match status" value="1"/>
</dbReference>
<comment type="pathway">
    <text evidence="5">Metabolic intermediate biosynthesis; prephenate biosynthesis; prephenate from chorismate: step 1/1.</text>
</comment>
<dbReference type="PROSITE" id="PS51168">
    <property type="entry name" value="CHORISMATE_MUT_2"/>
    <property type="match status" value="1"/>
</dbReference>
<dbReference type="GO" id="GO:0009094">
    <property type="term" value="P:L-phenylalanine biosynthetic process"/>
    <property type="evidence" value="ECO:0007669"/>
    <property type="project" value="UniProtKB-KW"/>
</dbReference>
<dbReference type="SUPFAM" id="SSF53850">
    <property type="entry name" value="Periplasmic binding protein-like II"/>
    <property type="match status" value="1"/>
</dbReference>
<keyword evidence="24" id="KW-1185">Reference proteome</keyword>
<reference evidence="23" key="1">
    <citation type="submission" date="2020-08" db="EMBL/GenBank/DDBJ databases">
        <title>Genome public.</title>
        <authorList>
            <person name="Liu C."/>
            <person name="Sun Q."/>
        </authorList>
    </citation>
    <scope>NUCLEOTIDE SEQUENCE</scope>
    <source>
        <strain evidence="23">NSJ-54</strain>
    </source>
</reference>
<dbReference type="CDD" id="cd13631">
    <property type="entry name" value="PBP2_Ct-PDT_like"/>
    <property type="match status" value="1"/>
</dbReference>
<evidence type="ECO:0000259" key="20">
    <source>
        <dbReference type="PROSITE" id="PS51168"/>
    </source>
</evidence>
<evidence type="ECO:0000256" key="15">
    <source>
        <dbReference type="ARBA" id="ARBA00023268"/>
    </source>
</evidence>
<dbReference type="Gene3D" id="3.30.70.260">
    <property type="match status" value="1"/>
</dbReference>
<evidence type="ECO:0000256" key="17">
    <source>
        <dbReference type="ARBA" id="ARBA00031520"/>
    </source>
</evidence>
<evidence type="ECO:0000256" key="19">
    <source>
        <dbReference type="PIRSR" id="PIRSR001500-2"/>
    </source>
</evidence>
<dbReference type="PROSITE" id="PS00857">
    <property type="entry name" value="PREPHENATE_DEHYDR_1"/>
    <property type="match status" value="1"/>
</dbReference>
<dbReference type="Gene3D" id="1.20.59.10">
    <property type="entry name" value="Chorismate mutase"/>
    <property type="match status" value="1"/>
</dbReference>
<dbReference type="InterPro" id="IPR008242">
    <property type="entry name" value="Chor_mutase/pphenate_deHydtase"/>
</dbReference>
<keyword evidence="11" id="KW-0057">Aromatic amino acid biosynthesis</keyword>